<evidence type="ECO:0000313" key="2">
    <source>
        <dbReference type="Proteomes" id="UP000599009"/>
    </source>
</evidence>
<proteinExistence type="predicted"/>
<gene>
    <name evidence="1" type="ORF">GCM10011394_17400</name>
</gene>
<evidence type="ECO:0000313" key="1">
    <source>
        <dbReference type="EMBL" id="GGK08536.1"/>
    </source>
</evidence>
<protein>
    <recommendedName>
        <fullName evidence="3">Phage tail protein</fullName>
    </recommendedName>
</protein>
<organism evidence="1 2">
    <name type="scientific">Luteimonas terricola</name>
    <dbReference type="NCBI Taxonomy" id="645597"/>
    <lineage>
        <taxon>Bacteria</taxon>
        <taxon>Pseudomonadati</taxon>
        <taxon>Pseudomonadota</taxon>
        <taxon>Gammaproteobacteria</taxon>
        <taxon>Lysobacterales</taxon>
        <taxon>Lysobacteraceae</taxon>
        <taxon>Luteimonas</taxon>
    </lineage>
</organism>
<dbReference type="Proteomes" id="UP000599009">
    <property type="component" value="Unassembled WGS sequence"/>
</dbReference>
<keyword evidence="2" id="KW-1185">Reference proteome</keyword>
<sequence>MAYITGTALSLADLVSVIHAACVSNGWTLAGNVLSKSGCFAEVMLANNGETGAPPNGNVRVRVGNGIDGSNELVDTPSGHGLLGPLRAASGTSYPDWDWPATYHIHVLDAPDEVYVMVNYEGGLRWQNLAFGRSPAPGNAGTGNWFSSMMGRIGRTDIYRTVNHFNFGPHGSLIHGSQGNMGGPAFFFSFTGANSTNSNLGSQMHGAFDDSNGSVPAWSSETNWFSGLANERMASGIAGNGELLAYQPSAANFASVLVRCQIIQRRPEQKTSLIGELRHLRWIRNDFISDGDVLTLGPDRWKVYPMHRREPAARNANNGAVSRLDHSGTMAMAIRYDGP</sequence>
<dbReference type="EMBL" id="BMME01000001">
    <property type="protein sequence ID" value="GGK08536.1"/>
    <property type="molecule type" value="Genomic_DNA"/>
</dbReference>
<comment type="caution">
    <text evidence="1">The sequence shown here is derived from an EMBL/GenBank/DDBJ whole genome shotgun (WGS) entry which is preliminary data.</text>
</comment>
<reference evidence="2" key="1">
    <citation type="journal article" date="2019" name="Int. J. Syst. Evol. Microbiol.">
        <title>The Global Catalogue of Microorganisms (GCM) 10K type strain sequencing project: providing services to taxonomists for standard genome sequencing and annotation.</title>
        <authorList>
            <consortium name="The Broad Institute Genomics Platform"/>
            <consortium name="The Broad Institute Genome Sequencing Center for Infectious Disease"/>
            <person name="Wu L."/>
            <person name="Ma J."/>
        </authorList>
    </citation>
    <scope>NUCLEOTIDE SEQUENCE [LARGE SCALE GENOMIC DNA]</scope>
    <source>
        <strain evidence="2">CGMCC 1.8985</strain>
    </source>
</reference>
<name>A0ABQ2EH90_9GAMM</name>
<evidence type="ECO:0008006" key="3">
    <source>
        <dbReference type="Google" id="ProtNLM"/>
    </source>
</evidence>
<dbReference type="RefSeq" id="WP_132984713.1">
    <property type="nucleotide sequence ID" value="NZ_BMME01000001.1"/>
</dbReference>
<accession>A0ABQ2EH90</accession>